<keyword evidence="5 10" id="KW-0862">Zinc</keyword>
<evidence type="ECO:0000256" key="6">
    <source>
        <dbReference type="ARBA" id="ARBA00023049"/>
    </source>
</evidence>
<dbReference type="Gene3D" id="3.40.390.10">
    <property type="entry name" value="Collagenase (Catalytic Domain)"/>
    <property type="match status" value="1"/>
</dbReference>
<evidence type="ECO:0000256" key="1">
    <source>
        <dbReference type="ARBA" id="ARBA00022670"/>
    </source>
</evidence>
<evidence type="ECO:0000256" key="11">
    <source>
        <dbReference type="RuleBase" id="RU361183"/>
    </source>
</evidence>
<evidence type="ECO:0000313" key="13">
    <source>
        <dbReference type="Ensembl" id="ENSPMGP00000008946.1"/>
    </source>
</evidence>
<evidence type="ECO:0000313" key="14">
    <source>
        <dbReference type="Proteomes" id="UP000261520"/>
    </source>
</evidence>
<sequence>MVRPRRKLLNWTLCWTQELQWVSAARALVKSCESLSDLTWSVCAVMSILAVNSLQQISLTQGDVPLRLTRNANVNSDYKWPMYLDVVQVPFTISSDFTGAEINVIKNAMQAFSLSTCVKFVPRTFQYNYVSIVKQSGCWSYVGRQGGEQKLSLGYGCVFYGIVQHELIHALNFWHEQNRSDRDDWVQIHPENIIEGKEHNFKKRETDNLGAEYDYFSVMHYGATDFSANGKDTITPLVPSASIGQRFGMTETDILKINKLYACSESSLQLKT</sequence>
<evidence type="ECO:0000259" key="12">
    <source>
        <dbReference type="PROSITE" id="PS51864"/>
    </source>
</evidence>
<organism evidence="13 14">
    <name type="scientific">Periophthalmus magnuspinnatus</name>
    <dbReference type="NCBI Taxonomy" id="409849"/>
    <lineage>
        <taxon>Eukaryota</taxon>
        <taxon>Metazoa</taxon>
        <taxon>Chordata</taxon>
        <taxon>Craniata</taxon>
        <taxon>Vertebrata</taxon>
        <taxon>Euteleostomi</taxon>
        <taxon>Actinopterygii</taxon>
        <taxon>Neopterygii</taxon>
        <taxon>Teleostei</taxon>
        <taxon>Neoteleostei</taxon>
        <taxon>Acanthomorphata</taxon>
        <taxon>Gobiaria</taxon>
        <taxon>Gobiiformes</taxon>
        <taxon>Gobioidei</taxon>
        <taxon>Gobiidae</taxon>
        <taxon>Oxudercinae</taxon>
        <taxon>Periophthalmus</taxon>
    </lineage>
</organism>
<dbReference type="GO" id="GO:0006508">
    <property type="term" value="P:proteolysis"/>
    <property type="evidence" value="ECO:0007669"/>
    <property type="project" value="UniProtKB-KW"/>
</dbReference>
<reference evidence="13" key="2">
    <citation type="submission" date="2025-09" db="UniProtKB">
        <authorList>
            <consortium name="Ensembl"/>
        </authorList>
    </citation>
    <scope>IDENTIFICATION</scope>
</reference>
<evidence type="ECO:0000256" key="4">
    <source>
        <dbReference type="ARBA" id="ARBA00022801"/>
    </source>
</evidence>
<keyword evidence="6 10" id="KW-0482">Metalloprotease</keyword>
<dbReference type="InterPro" id="IPR024079">
    <property type="entry name" value="MetalloPept_cat_dom_sf"/>
</dbReference>
<dbReference type="GO" id="GO:0008270">
    <property type="term" value="F:zinc ion binding"/>
    <property type="evidence" value="ECO:0007669"/>
    <property type="project" value="UniProtKB-UniRule"/>
</dbReference>
<reference evidence="13" key="1">
    <citation type="submission" date="2025-08" db="UniProtKB">
        <authorList>
            <consortium name="Ensembl"/>
        </authorList>
    </citation>
    <scope>IDENTIFICATION</scope>
</reference>
<dbReference type="Proteomes" id="UP000261520">
    <property type="component" value="Unplaced"/>
</dbReference>
<feature type="active site" evidence="10">
    <location>
        <position position="166"/>
    </location>
</feature>
<dbReference type="InterPro" id="IPR001506">
    <property type="entry name" value="Peptidase_M12A"/>
</dbReference>
<feature type="binding site" evidence="10">
    <location>
        <position position="169"/>
    </location>
    <ligand>
        <name>Zn(2+)</name>
        <dbReference type="ChEBI" id="CHEBI:29105"/>
        <note>catalytic</note>
    </ligand>
</feature>
<keyword evidence="7" id="KW-0865">Zymogen</keyword>
<dbReference type="SUPFAM" id="SSF55486">
    <property type="entry name" value="Metalloproteases ('zincins'), catalytic domain"/>
    <property type="match status" value="1"/>
</dbReference>
<keyword evidence="4 10" id="KW-0378">Hydrolase</keyword>
<dbReference type="EC" id="3.4.24.-" evidence="11"/>
<keyword evidence="3" id="KW-0732">Signal</keyword>
<proteinExistence type="predicted"/>
<feature type="binding site" evidence="10">
    <location>
        <position position="165"/>
    </location>
    <ligand>
        <name>Zn(2+)</name>
        <dbReference type="ChEBI" id="CHEBI:29105"/>
        <note>catalytic</note>
    </ligand>
</feature>
<dbReference type="FunFam" id="3.40.390.10:FF:000015">
    <property type="entry name" value="Meprin A subunit"/>
    <property type="match status" value="1"/>
</dbReference>
<dbReference type="Ensembl" id="ENSPMGT00000009530.1">
    <property type="protein sequence ID" value="ENSPMGP00000008946.1"/>
    <property type="gene ID" value="ENSPMGG00000007405.1"/>
</dbReference>
<comment type="caution">
    <text evidence="10">Lacks conserved residue(s) required for the propagation of feature annotation.</text>
</comment>
<protein>
    <recommendedName>
        <fullName evidence="11">Metalloendopeptidase</fullName>
        <ecNumber evidence="11">3.4.24.-</ecNumber>
    </recommendedName>
</protein>
<dbReference type="GO" id="GO:0004222">
    <property type="term" value="F:metalloendopeptidase activity"/>
    <property type="evidence" value="ECO:0007669"/>
    <property type="project" value="UniProtKB-UniRule"/>
</dbReference>
<keyword evidence="1 10" id="KW-0645">Protease</keyword>
<evidence type="ECO:0000256" key="2">
    <source>
        <dbReference type="ARBA" id="ARBA00022723"/>
    </source>
</evidence>
<dbReference type="InterPro" id="IPR006026">
    <property type="entry name" value="Peptidase_Metallo"/>
</dbReference>
<dbReference type="SMART" id="SM00235">
    <property type="entry name" value="ZnMc"/>
    <property type="match status" value="1"/>
</dbReference>
<dbReference type="PANTHER" id="PTHR10127">
    <property type="entry name" value="DISCOIDIN, CUB, EGF, LAMININ , AND ZINC METALLOPROTEASE DOMAIN CONTAINING"/>
    <property type="match status" value="1"/>
</dbReference>
<dbReference type="PRINTS" id="PR00480">
    <property type="entry name" value="ASTACIN"/>
</dbReference>
<evidence type="ECO:0000256" key="8">
    <source>
        <dbReference type="ARBA" id="ARBA00023157"/>
    </source>
</evidence>
<dbReference type="Pfam" id="PF01400">
    <property type="entry name" value="Astacin"/>
    <property type="match status" value="1"/>
</dbReference>
<keyword evidence="2 10" id="KW-0479">Metal-binding</keyword>
<comment type="cofactor">
    <cofactor evidence="10 11">
        <name>Zn(2+)</name>
        <dbReference type="ChEBI" id="CHEBI:29105"/>
    </cofactor>
    <text evidence="10 11">Binds 1 zinc ion per subunit.</text>
</comment>
<accession>A0A3B3ZXB9</accession>
<keyword evidence="9" id="KW-0325">Glycoprotein</keyword>
<keyword evidence="8" id="KW-1015">Disulfide bond</keyword>
<evidence type="ECO:0000256" key="3">
    <source>
        <dbReference type="ARBA" id="ARBA00022729"/>
    </source>
</evidence>
<dbReference type="STRING" id="409849.ENSPMGP00000008946"/>
<evidence type="ECO:0000256" key="5">
    <source>
        <dbReference type="ARBA" id="ARBA00022833"/>
    </source>
</evidence>
<name>A0A3B3ZXB9_9GOBI</name>
<evidence type="ECO:0000256" key="10">
    <source>
        <dbReference type="PROSITE-ProRule" id="PRU01211"/>
    </source>
</evidence>
<dbReference type="PANTHER" id="PTHR10127:SF899">
    <property type="entry name" value="ASTACIN-LIKE METALLOENDOPEPTIDASE-RELATED"/>
    <property type="match status" value="1"/>
</dbReference>
<dbReference type="PROSITE" id="PS51864">
    <property type="entry name" value="ASTACIN"/>
    <property type="match status" value="1"/>
</dbReference>
<evidence type="ECO:0000256" key="7">
    <source>
        <dbReference type="ARBA" id="ARBA00023145"/>
    </source>
</evidence>
<dbReference type="AlphaFoldDB" id="A0A3B3ZXB9"/>
<feature type="domain" description="Peptidase M12A" evidence="12">
    <location>
        <begin position="71"/>
        <end position="264"/>
    </location>
</feature>
<evidence type="ECO:0000256" key="9">
    <source>
        <dbReference type="ARBA" id="ARBA00023180"/>
    </source>
</evidence>
<keyword evidence="14" id="KW-1185">Reference proteome</keyword>
<feature type="binding site" evidence="10">
    <location>
        <position position="175"/>
    </location>
    <ligand>
        <name>Zn(2+)</name>
        <dbReference type="ChEBI" id="CHEBI:29105"/>
        <note>catalytic</note>
    </ligand>
</feature>